<gene>
    <name evidence="10" type="ORF">ACFQS8_00185</name>
</gene>
<feature type="region of interest" description="Disordered" evidence="7">
    <location>
        <begin position="24"/>
        <end position="49"/>
    </location>
</feature>
<dbReference type="RefSeq" id="WP_382164569.1">
    <property type="nucleotide sequence ID" value="NZ_JBHTBR010000002.1"/>
</dbReference>
<keyword evidence="2 6" id="KW-0349">Heme</keyword>
<evidence type="ECO:0000256" key="5">
    <source>
        <dbReference type="ARBA" id="ARBA00023004"/>
    </source>
</evidence>
<feature type="signal peptide" evidence="8">
    <location>
        <begin position="1"/>
        <end position="19"/>
    </location>
</feature>
<evidence type="ECO:0000256" key="8">
    <source>
        <dbReference type="SAM" id="SignalP"/>
    </source>
</evidence>
<evidence type="ECO:0000256" key="2">
    <source>
        <dbReference type="ARBA" id="ARBA00022617"/>
    </source>
</evidence>
<feature type="compositionally biased region" description="Low complexity" evidence="7">
    <location>
        <begin position="24"/>
        <end position="40"/>
    </location>
</feature>
<dbReference type="PANTHER" id="PTHR11961">
    <property type="entry name" value="CYTOCHROME C"/>
    <property type="match status" value="1"/>
</dbReference>
<dbReference type="EMBL" id="JBHTBR010000002">
    <property type="protein sequence ID" value="MFC7290024.1"/>
    <property type="molecule type" value="Genomic_DNA"/>
</dbReference>
<dbReference type="InterPro" id="IPR002327">
    <property type="entry name" value="Cyt_c_1A/1B"/>
</dbReference>
<evidence type="ECO:0000256" key="4">
    <source>
        <dbReference type="ARBA" id="ARBA00022982"/>
    </source>
</evidence>
<proteinExistence type="predicted"/>
<keyword evidence="1" id="KW-0813">Transport</keyword>
<keyword evidence="4" id="KW-0249">Electron transport</keyword>
<feature type="chain" id="PRO_5046125338" evidence="8">
    <location>
        <begin position="20"/>
        <end position="187"/>
    </location>
</feature>
<evidence type="ECO:0000259" key="9">
    <source>
        <dbReference type="PROSITE" id="PS51007"/>
    </source>
</evidence>
<keyword evidence="5 6" id="KW-0408">Iron</keyword>
<name>A0ABW2IFX8_9PROT</name>
<dbReference type="PROSITE" id="PS51007">
    <property type="entry name" value="CYTC"/>
    <property type="match status" value="1"/>
</dbReference>
<keyword evidence="3 6" id="KW-0479">Metal-binding</keyword>
<feature type="domain" description="Cytochrome c" evidence="9">
    <location>
        <begin position="78"/>
        <end position="178"/>
    </location>
</feature>
<dbReference type="PROSITE" id="PS51257">
    <property type="entry name" value="PROKAR_LIPOPROTEIN"/>
    <property type="match status" value="1"/>
</dbReference>
<evidence type="ECO:0000256" key="7">
    <source>
        <dbReference type="SAM" id="MobiDB-lite"/>
    </source>
</evidence>
<sequence>MFKFRFVAFAMLTSPFLIACGQQETTTPTQQTPSATESQANQADTSVASEAGQNANTEVAEDPIPAKLAALPAPYNTADYDKGRRQYATCRSCHLLDEGAGHRVGPNLFNLFNHKVGQAEKFKYSKALQEADFEWTPEKLDQWLANPREFLPNNRMTFAGISNATQRTNLIAYLMIETAPEAKASAE</sequence>
<evidence type="ECO:0000313" key="11">
    <source>
        <dbReference type="Proteomes" id="UP001596492"/>
    </source>
</evidence>
<organism evidence="10 11">
    <name type="scientific">Hirschia litorea</name>
    <dbReference type="NCBI Taxonomy" id="1199156"/>
    <lineage>
        <taxon>Bacteria</taxon>
        <taxon>Pseudomonadati</taxon>
        <taxon>Pseudomonadota</taxon>
        <taxon>Alphaproteobacteria</taxon>
        <taxon>Hyphomonadales</taxon>
        <taxon>Hyphomonadaceae</taxon>
        <taxon>Hirschia</taxon>
    </lineage>
</organism>
<protein>
    <submittedName>
        <fullName evidence="10">C-type cytochrome</fullName>
    </submittedName>
</protein>
<evidence type="ECO:0000256" key="1">
    <source>
        <dbReference type="ARBA" id="ARBA00022448"/>
    </source>
</evidence>
<dbReference type="Proteomes" id="UP001596492">
    <property type="component" value="Unassembled WGS sequence"/>
</dbReference>
<dbReference type="InterPro" id="IPR036909">
    <property type="entry name" value="Cyt_c-like_dom_sf"/>
</dbReference>
<keyword evidence="11" id="KW-1185">Reference proteome</keyword>
<keyword evidence="8" id="KW-0732">Signal</keyword>
<evidence type="ECO:0000256" key="3">
    <source>
        <dbReference type="ARBA" id="ARBA00022723"/>
    </source>
</evidence>
<evidence type="ECO:0000313" key="10">
    <source>
        <dbReference type="EMBL" id="MFC7290024.1"/>
    </source>
</evidence>
<dbReference type="Gene3D" id="1.10.760.10">
    <property type="entry name" value="Cytochrome c-like domain"/>
    <property type="match status" value="1"/>
</dbReference>
<dbReference type="InterPro" id="IPR009056">
    <property type="entry name" value="Cyt_c-like_dom"/>
</dbReference>
<reference evidence="11" key="1">
    <citation type="journal article" date="2019" name="Int. J. Syst. Evol. Microbiol.">
        <title>The Global Catalogue of Microorganisms (GCM) 10K type strain sequencing project: providing services to taxonomists for standard genome sequencing and annotation.</title>
        <authorList>
            <consortium name="The Broad Institute Genomics Platform"/>
            <consortium name="The Broad Institute Genome Sequencing Center for Infectious Disease"/>
            <person name="Wu L."/>
            <person name="Ma J."/>
        </authorList>
    </citation>
    <scope>NUCLEOTIDE SEQUENCE [LARGE SCALE GENOMIC DNA]</scope>
    <source>
        <strain evidence="11">CCUG 51308</strain>
    </source>
</reference>
<comment type="caution">
    <text evidence="10">The sequence shown here is derived from an EMBL/GenBank/DDBJ whole genome shotgun (WGS) entry which is preliminary data.</text>
</comment>
<evidence type="ECO:0000256" key="6">
    <source>
        <dbReference type="PROSITE-ProRule" id="PRU00433"/>
    </source>
</evidence>
<dbReference type="PRINTS" id="PR00604">
    <property type="entry name" value="CYTCHRMECIAB"/>
</dbReference>
<dbReference type="SUPFAM" id="SSF46626">
    <property type="entry name" value="Cytochrome c"/>
    <property type="match status" value="1"/>
</dbReference>
<accession>A0ABW2IFX8</accession>